<dbReference type="EMBL" id="AQFT01000002">
    <property type="protein sequence ID" value="EMZ39564.1"/>
    <property type="molecule type" value="Genomic_DNA"/>
</dbReference>
<dbReference type="HOGENOM" id="CLU_179778_2_0_9"/>
<dbReference type="Proteomes" id="UP000012589">
    <property type="component" value="Unassembled WGS sequence"/>
</dbReference>
<evidence type="ECO:0000313" key="3">
    <source>
        <dbReference type="Proteomes" id="UP000012589"/>
    </source>
</evidence>
<proteinExistence type="predicted"/>
<dbReference type="InterPro" id="IPR046749">
    <property type="entry name" value="SHOCT_2"/>
</dbReference>
<evidence type="ECO:0000313" key="2">
    <source>
        <dbReference type="EMBL" id="EMZ39564.1"/>
    </source>
</evidence>
<gene>
    <name evidence="2" type="ORF">C823_00076</name>
</gene>
<name>N2BRP7_9FIRM</name>
<comment type="caution">
    <text evidence="2">The sequence shown here is derived from an EMBL/GenBank/DDBJ whole genome shotgun (WGS) entry which is preliminary data.</text>
</comment>
<dbReference type="Pfam" id="PF20612">
    <property type="entry name" value="SHOCT_2"/>
    <property type="match status" value="1"/>
</dbReference>
<dbReference type="STRING" id="1235802.C823_00076"/>
<sequence>MTDGQRQQVIRLRKEGCGYTAIAKERFRAEKMYRISLSVANAMLEKGVISKEEYSEMDALLLEKYRPVLGTLLAGKPLT</sequence>
<dbReference type="AlphaFoldDB" id="N2BRP7"/>
<evidence type="ECO:0000259" key="1">
    <source>
        <dbReference type="Pfam" id="PF20612"/>
    </source>
</evidence>
<dbReference type="OrthoDB" id="1666848at2"/>
<protein>
    <recommendedName>
        <fullName evidence="1">SHOCT-like domain-containing protein</fullName>
    </recommendedName>
</protein>
<dbReference type="eggNOG" id="ENOG5033BTX">
    <property type="taxonomic scope" value="Bacteria"/>
</dbReference>
<reference evidence="2 3" key="1">
    <citation type="journal article" date="2014" name="Genome Announc.">
        <title>Draft genome sequences of the altered schaedler flora, a defined bacterial community from gnotobiotic mice.</title>
        <authorList>
            <person name="Wannemuehler M.J."/>
            <person name="Overstreet A.M."/>
            <person name="Ward D.V."/>
            <person name="Phillips G.J."/>
        </authorList>
    </citation>
    <scope>NUCLEOTIDE SEQUENCE [LARGE SCALE GENOMIC DNA]</scope>
    <source>
        <strain evidence="2 3">ASF492</strain>
    </source>
</reference>
<dbReference type="PATRIC" id="fig|1235802.3.peg.81"/>
<feature type="domain" description="SHOCT-like" evidence="1">
    <location>
        <begin position="23"/>
        <end position="74"/>
    </location>
</feature>
<organism evidence="2 3">
    <name type="scientific">Eubacterium plexicaudatum ASF492</name>
    <dbReference type="NCBI Taxonomy" id="1235802"/>
    <lineage>
        <taxon>Bacteria</taxon>
        <taxon>Bacillati</taxon>
        <taxon>Bacillota</taxon>
        <taxon>Clostridia</taxon>
        <taxon>Eubacteriales</taxon>
        <taxon>Eubacteriaceae</taxon>
        <taxon>Eubacterium</taxon>
    </lineage>
</organism>
<keyword evidence="3" id="KW-1185">Reference proteome</keyword>
<accession>N2BRP7</accession>